<dbReference type="AlphaFoldDB" id="A0A542W059"/>
<dbReference type="InterPro" id="IPR029069">
    <property type="entry name" value="HotDog_dom_sf"/>
</dbReference>
<dbReference type="OrthoDB" id="7183822at2"/>
<dbReference type="PANTHER" id="PTHR28152:SF1">
    <property type="entry name" value="HYDROXYACYL-THIOESTER DEHYDRATASE TYPE 2, MITOCHONDRIAL"/>
    <property type="match status" value="1"/>
</dbReference>
<proteinExistence type="predicted"/>
<feature type="region of interest" description="Disordered" evidence="1">
    <location>
        <begin position="160"/>
        <end position="179"/>
    </location>
</feature>
<dbReference type="Gene3D" id="3.10.129.10">
    <property type="entry name" value="Hotdog Thioesterase"/>
    <property type="match status" value="2"/>
</dbReference>
<dbReference type="InterPro" id="IPR039569">
    <property type="entry name" value="FAS1-like_DH_region"/>
</dbReference>
<dbReference type="SUPFAM" id="SSF54637">
    <property type="entry name" value="Thioesterase/thiol ester dehydrase-isomerase"/>
    <property type="match status" value="2"/>
</dbReference>
<reference evidence="3 4" key="1">
    <citation type="submission" date="2019-06" db="EMBL/GenBank/DDBJ databases">
        <title>Genome sequencing of Zymomonas mobilis strains for genetic engineering and biofuel applications.</title>
        <authorList>
            <person name="Teravest M."/>
        </authorList>
    </citation>
    <scope>NUCLEOTIDE SEQUENCE [LARGE SCALE GENOMIC DNA]</scope>
    <source>
        <strain evidence="3 4">AN0101</strain>
    </source>
</reference>
<dbReference type="Proteomes" id="UP000316887">
    <property type="component" value="Unassembled WGS sequence"/>
</dbReference>
<name>A0A542W059_ZYMMB</name>
<organism evidence="3 4">
    <name type="scientific">Zymomonas mobilis</name>
    <dbReference type="NCBI Taxonomy" id="542"/>
    <lineage>
        <taxon>Bacteria</taxon>
        <taxon>Pseudomonadati</taxon>
        <taxon>Pseudomonadota</taxon>
        <taxon>Alphaproteobacteria</taxon>
        <taxon>Sphingomonadales</taxon>
        <taxon>Zymomonadaceae</taxon>
        <taxon>Zymomonas</taxon>
    </lineage>
</organism>
<dbReference type="GO" id="GO:0019171">
    <property type="term" value="F:(3R)-hydroxyacyl-[acyl-carrier-protein] dehydratase activity"/>
    <property type="evidence" value="ECO:0007669"/>
    <property type="project" value="TreeGrafter"/>
</dbReference>
<evidence type="ECO:0000313" key="4">
    <source>
        <dbReference type="Proteomes" id="UP000316887"/>
    </source>
</evidence>
<evidence type="ECO:0000256" key="1">
    <source>
        <dbReference type="SAM" id="MobiDB-lite"/>
    </source>
</evidence>
<dbReference type="RefSeq" id="WP_141919351.1">
    <property type="nucleotide sequence ID" value="NZ_VFOF01000001.1"/>
</dbReference>
<sequence length="291" mass="32159">MNSTSSTQAELDVEFLRGWIGREMTAEDVISEELAKRYTAVLDLPSSSLEKGAVAPQLIHFCLAPAVVSGKELGEDGHPAKGGFLPPIPLPRRMWAGGEIHFFSPLRIGDKVCRHSRIVDVVPKKGRSGLLCFVTVEHEMKVDGETKIRERQDIVYREAATKPAPQPAAPLPAIGRGEHTHDITPTTPLLFRYSAITFNSHRIHYDRNYAVNEEHYPALVVHGPLQASLLIHFAAKIKGTLPKQFLFQSRSPLFDDADFSLNATVNEKGLSLWTCREGGAVAMKAEVVFDD</sequence>
<comment type="caution">
    <text evidence="3">The sequence shown here is derived from an EMBL/GenBank/DDBJ whole genome shotgun (WGS) entry which is preliminary data.</text>
</comment>
<dbReference type="PANTHER" id="PTHR28152">
    <property type="entry name" value="HYDROXYACYL-THIOESTER DEHYDRATASE TYPE 2, MITOCHONDRIAL"/>
    <property type="match status" value="1"/>
</dbReference>
<feature type="domain" description="FAS1-like dehydratase" evidence="2">
    <location>
        <begin position="55"/>
        <end position="145"/>
    </location>
</feature>
<dbReference type="EMBL" id="VFOF01000001">
    <property type="protein sequence ID" value="TQL16964.1"/>
    <property type="molecule type" value="Genomic_DNA"/>
</dbReference>
<accession>A0A542W059</accession>
<dbReference type="InterPro" id="IPR052741">
    <property type="entry name" value="Mitochondrial_HTD2"/>
</dbReference>
<evidence type="ECO:0000259" key="2">
    <source>
        <dbReference type="Pfam" id="PF13452"/>
    </source>
</evidence>
<protein>
    <submittedName>
        <fullName evidence="3">3-methylfumaryl-CoA hydratase</fullName>
    </submittedName>
</protein>
<gene>
    <name evidence="3" type="ORF">FBY58_0517</name>
</gene>
<evidence type="ECO:0000313" key="3">
    <source>
        <dbReference type="EMBL" id="TQL16964.1"/>
    </source>
</evidence>
<dbReference type="Pfam" id="PF13452">
    <property type="entry name" value="FAS1_DH_region"/>
    <property type="match status" value="1"/>
</dbReference>